<proteinExistence type="predicted"/>
<dbReference type="InterPro" id="IPR036890">
    <property type="entry name" value="HATPase_C_sf"/>
</dbReference>
<keyword evidence="1" id="KW-0723">Serine/threonine-protein kinase</keyword>
<dbReference type="InterPro" id="IPR003594">
    <property type="entry name" value="HATPase_dom"/>
</dbReference>
<dbReference type="KEGG" id="kal:KALB_4798"/>
<evidence type="ECO:0000259" key="3">
    <source>
        <dbReference type="Pfam" id="PF14417"/>
    </source>
</evidence>
<keyword evidence="1" id="KW-0808">Transferase</keyword>
<dbReference type="NCBIfam" id="NF041045">
    <property type="entry name" value="RsbA_anti_sig"/>
    <property type="match status" value="1"/>
</dbReference>
<keyword evidence="1" id="KW-0418">Kinase</keyword>
<feature type="domain" description="Histidine kinase/HSP90-like ATPase" evidence="2">
    <location>
        <begin position="188"/>
        <end position="301"/>
    </location>
</feature>
<name>W5WBN9_9PSEU</name>
<dbReference type="STRING" id="1449976.KALB_4798"/>
<dbReference type="InterPro" id="IPR050267">
    <property type="entry name" value="Anti-sigma-factor_SerPK"/>
</dbReference>
<feature type="domain" description="MEDS" evidence="3">
    <location>
        <begin position="8"/>
        <end position="152"/>
    </location>
</feature>
<dbReference type="RefSeq" id="WP_025358190.1">
    <property type="nucleotide sequence ID" value="NZ_CP007155.1"/>
</dbReference>
<dbReference type="Pfam" id="PF14417">
    <property type="entry name" value="MEDS"/>
    <property type="match status" value="1"/>
</dbReference>
<evidence type="ECO:0000256" key="1">
    <source>
        <dbReference type="ARBA" id="ARBA00022527"/>
    </source>
</evidence>
<organism evidence="4 5">
    <name type="scientific">Kutzneria albida DSM 43870</name>
    <dbReference type="NCBI Taxonomy" id="1449976"/>
    <lineage>
        <taxon>Bacteria</taxon>
        <taxon>Bacillati</taxon>
        <taxon>Actinomycetota</taxon>
        <taxon>Actinomycetes</taxon>
        <taxon>Pseudonocardiales</taxon>
        <taxon>Pseudonocardiaceae</taxon>
        <taxon>Kutzneria</taxon>
    </lineage>
</organism>
<sequence>MASSAFQHSAFLYDGADQFCDGVLSFVRSGLGADEAVLVAVTEDKAALLRAELGADAERVCFVDMAEVGRNPARIIPAWRDWVGEHTGVRGFRGVGEPAWPGRSAEELTECAHHESLLNLVFDGLASWQLMCPYDVSGLDPEVIDTALANHPYLAAEVNTGYREPEPLALLAQSLPEPTGPVEQYRFDAGRLAGARQVVVRLATEAGARQELAEDLALAVHEAAMNSVDHGGGQGVLRIWQDGGQLVCEVRDSGWLTDPLVGRARPTLGQARGRGMWMIHQLCDLVQLRSSERDGTLVRLRVTTDVQPHP</sequence>
<dbReference type="eggNOG" id="COG2172">
    <property type="taxonomic scope" value="Bacteria"/>
</dbReference>
<dbReference type="Gene3D" id="3.30.565.10">
    <property type="entry name" value="Histidine kinase-like ATPase, C-terminal domain"/>
    <property type="match status" value="1"/>
</dbReference>
<dbReference type="HOGENOM" id="CLU_072253_0_0_11"/>
<evidence type="ECO:0000313" key="4">
    <source>
        <dbReference type="EMBL" id="AHH98160.1"/>
    </source>
</evidence>
<dbReference type="PANTHER" id="PTHR35526:SF3">
    <property type="entry name" value="ANTI-SIGMA-F FACTOR RSBW"/>
    <property type="match status" value="1"/>
</dbReference>
<dbReference type="InterPro" id="IPR025847">
    <property type="entry name" value="MEDS_domain"/>
</dbReference>
<dbReference type="InterPro" id="IPR047718">
    <property type="entry name" value="RsbA-like_anti_sig"/>
</dbReference>
<dbReference type="AlphaFoldDB" id="W5WBN9"/>
<dbReference type="CDD" id="cd16936">
    <property type="entry name" value="HATPase_RsbW-like"/>
    <property type="match status" value="1"/>
</dbReference>
<accession>W5WBN9</accession>
<protein>
    <submittedName>
        <fullName evidence="4">Uncharacterized protein</fullName>
    </submittedName>
</protein>
<reference evidence="4 5" key="1">
    <citation type="journal article" date="2014" name="BMC Genomics">
        <title>Complete genome sequence of producer of the glycopeptide antibiotic Aculeximycin Kutzneria albida DSM 43870T, a representative of minor genus of Pseudonocardiaceae.</title>
        <authorList>
            <person name="Rebets Y."/>
            <person name="Tokovenko B."/>
            <person name="Lushchyk I."/>
            <person name="Ruckert C."/>
            <person name="Zaburannyi N."/>
            <person name="Bechthold A."/>
            <person name="Kalinowski J."/>
            <person name="Luzhetskyy A."/>
        </authorList>
    </citation>
    <scope>NUCLEOTIDE SEQUENCE [LARGE SCALE GENOMIC DNA]</scope>
    <source>
        <strain evidence="4">DSM 43870</strain>
    </source>
</reference>
<dbReference type="Pfam" id="PF13581">
    <property type="entry name" value="HATPase_c_2"/>
    <property type="match status" value="1"/>
</dbReference>
<dbReference type="EMBL" id="CP007155">
    <property type="protein sequence ID" value="AHH98160.1"/>
    <property type="molecule type" value="Genomic_DNA"/>
</dbReference>
<evidence type="ECO:0000313" key="5">
    <source>
        <dbReference type="Proteomes" id="UP000019225"/>
    </source>
</evidence>
<dbReference type="OrthoDB" id="4088450at2"/>
<dbReference type="GO" id="GO:0004674">
    <property type="term" value="F:protein serine/threonine kinase activity"/>
    <property type="evidence" value="ECO:0007669"/>
    <property type="project" value="UniProtKB-KW"/>
</dbReference>
<keyword evidence="5" id="KW-1185">Reference proteome</keyword>
<gene>
    <name evidence="4" type="ORF">KALB_4798</name>
</gene>
<dbReference type="PANTHER" id="PTHR35526">
    <property type="entry name" value="ANTI-SIGMA-F FACTOR RSBW-RELATED"/>
    <property type="match status" value="1"/>
</dbReference>
<dbReference type="Proteomes" id="UP000019225">
    <property type="component" value="Chromosome"/>
</dbReference>
<dbReference type="SUPFAM" id="SSF55874">
    <property type="entry name" value="ATPase domain of HSP90 chaperone/DNA topoisomerase II/histidine kinase"/>
    <property type="match status" value="1"/>
</dbReference>
<evidence type="ECO:0000259" key="2">
    <source>
        <dbReference type="Pfam" id="PF13581"/>
    </source>
</evidence>